<evidence type="ECO:0000256" key="8">
    <source>
        <dbReference type="SAM" id="Phobius"/>
    </source>
</evidence>
<gene>
    <name evidence="9" type="ORF">NYM_LOCUS9151</name>
</gene>
<sequence length="136" mass="14028">MAERQADQRTQQVVKVVTAVTIGGSLTVLSGLSLGGTVVALTVATPLLILFSPVLVPAAIAAILLVLGFLSSGGFAAAAVSVFAWAYRYATGKRPPGAEGMEAVRGCIAGKAREAKERAERFAHHVHGRAHEAASH</sequence>
<dbReference type="GO" id="GO:0016020">
    <property type="term" value="C:membrane"/>
    <property type="evidence" value="ECO:0007669"/>
    <property type="project" value="UniProtKB-SubCell"/>
</dbReference>
<protein>
    <recommendedName>
        <fullName evidence="7">Oleosin</fullName>
    </recommendedName>
</protein>
<dbReference type="GO" id="GO:0012511">
    <property type="term" value="C:monolayer-surrounded lipid storage body"/>
    <property type="evidence" value="ECO:0007669"/>
    <property type="project" value="InterPro"/>
</dbReference>
<evidence type="ECO:0000256" key="7">
    <source>
        <dbReference type="RuleBase" id="RU000540"/>
    </source>
</evidence>
<proteinExistence type="inferred from homology"/>
<dbReference type="PANTHER" id="PTHR33203">
    <property type="entry name" value="OLEOSIN"/>
    <property type="match status" value="1"/>
</dbReference>
<feature type="transmembrane region" description="Helical" evidence="8">
    <location>
        <begin position="12"/>
        <end position="34"/>
    </location>
</feature>
<dbReference type="Pfam" id="PF01277">
    <property type="entry name" value="Oleosin"/>
    <property type="match status" value="1"/>
</dbReference>
<evidence type="ECO:0000256" key="2">
    <source>
        <dbReference type="ARBA" id="ARBA00010858"/>
    </source>
</evidence>
<dbReference type="EMBL" id="LR721777">
    <property type="protein sequence ID" value="VVV78044.1"/>
    <property type="molecule type" value="Genomic_DNA"/>
</dbReference>
<dbReference type="InterPro" id="IPR000136">
    <property type="entry name" value="Oleosin"/>
</dbReference>
<comment type="subcellular location">
    <subcellularLocation>
        <location evidence="7">Lipid droplet</location>
    </subcellularLocation>
    <subcellularLocation>
        <location evidence="7">Membrane</location>
        <topology evidence="7">Multi-pass membrane protein</topology>
    </subcellularLocation>
</comment>
<dbReference type="PANTHER" id="PTHR33203:SF25">
    <property type="entry name" value="OLEOSIN 18.5 KDA"/>
    <property type="match status" value="1"/>
</dbReference>
<evidence type="ECO:0000256" key="1">
    <source>
        <dbReference type="ARBA" id="ARBA00002582"/>
    </source>
</evidence>
<dbReference type="Gramene" id="NC12G0250010.1">
    <property type="protein sequence ID" value="NC12G0250010.1:cds"/>
    <property type="gene ID" value="NC12G0250010"/>
</dbReference>
<keyword evidence="6 8" id="KW-0472">Membrane</keyword>
<dbReference type="GO" id="GO:0005576">
    <property type="term" value="C:extracellular region"/>
    <property type="evidence" value="ECO:0007669"/>
    <property type="project" value="TreeGrafter"/>
</dbReference>
<dbReference type="GO" id="GO:0009791">
    <property type="term" value="P:post-embryonic development"/>
    <property type="evidence" value="ECO:0007669"/>
    <property type="project" value="UniProtKB-ARBA"/>
</dbReference>
<dbReference type="OMA" id="FGQQHIT"/>
<evidence type="ECO:0000256" key="3">
    <source>
        <dbReference type="ARBA" id="ARBA00022677"/>
    </source>
</evidence>
<comment type="similarity">
    <text evidence="2 7">Belongs to the oleosin family.</text>
</comment>
<keyword evidence="5 8" id="KW-1133">Transmembrane helix</keyword>
<dbReference type="GO" id="GO:0019915">
    <property type="term" value="P:lipid storage"/>
    <property type="evidence" value="ECO:0007669"/>
    <property type="project" value="TreeGrafter"/>
</dbReference>
<feature type="transmembrane region" description="Helical" evidence="8">
    <location>
        <begin position="54"/>
        <end position="87"/>
    </location>
</feature>
<dbReference type="GO" id="GO:0048608">
    <property type="term" value="P:reproductive structure development"/>
    <property type="evidence" value="ECO:0007669"/>
    <property type="project" value="UniProtKB-ARBA"/>
</dbReference>
<name>A0A5K0YM12_9MAGN</name>
<keyword evidence="3 7" id="KW-0551">Lipid droplet</keyword>
<evidence type="ECO:0000256" key="4">
    <source>
        <dbReference type="ARBA" id="ARBA00022692"/>
    </source>
</evidence>
<dbReference type="PROSITE" id="PS00811">
    <property type="entry name" value="OLEOSINS"/>
    <property type="match status" value="1"/>
</dbReference>
<dbReference type="AlphaFoldDB" id="A0A5K0YM12"/>
<keyword evidence="4 8" id="KW-0812">Transmembrane</keyword>
<comment type="function">
    <text evidence="1">May have a structural role to stabilize the lipid body during desiccation of the seed by preventing coalescence of the oil. Probably interacts with both lipid and phospholipid moieties of lipid bodies. May also provide recognition signals for specific lipase anchorage in lipolysis during seedling growth.</text>
</comment>
<evidence type="ECO:0000313" key="9">
    <source>
        <dbReference type="EMBL" id="VVV78044.1"/>
    </source>
</evidence>
<evidence type="ECO:0000256" key="6">
    <source>
        <dbReference type="ARBA" id="ARBA00023136"/>
    </source>
</evidence>
<evidence type="ECO:0000256" key="5">
    <source>
        <dbReference type="ARBA" id="ARBA00022989"/>
    </source>
</evidence>
<accession>A0A5K0YM12</accession>
<organism evidence="9">
    <name type="scientific">Nymphaea colorata</name>
    <name type="common">pocket water lily</name>
    <dbReference type="NCBI Taxonomy" id="210225"/>
    <lineage>
        <taxon>Eukaryota</taxon>
        <taxon>Viridiplantae</taxon>
        <taxon>Streptophyta</taxon>
        <taxon>Embryophyta</taxon>
        <taxon>Tracheophyta</taxon>
        <taxon>Spermatophyta</taxon>
        <taxon>Magnoliopsida</taxon>
        <taxon>Nymphaeales</taxon>
        <taxon>Nymphaeaceae</taxon>
        <taxon>Nymphaea</taxon>
    </lineage>
</organism>
<reference evidence="9" key="1">
    <citation type="submission" date="2019-09" db="EMBL/GenBank/DDBJ databases">
        <authorList>
            <person name="Zhang L."/>
        </authorList>
    </citation>
    <scope>NUCLEOTIDE SEQUENCE</scope>
</reference>